<dbReference type="EMBL" id="CP159534">
    <property type="protein sequence ID" value="XCJ70240.1"/>
    <property type="molecule type" value="Genomic_DNA"/>
</dbReference>
<accession>A0AAU8IQQ2</accession>
<gene>
    <name evidence="3" type="ORF">ABII15_09775</name>
</gene>
<dbReference type="Pfam" id="PF04264">
    <property type="entry name" value="YceI"/>
    <property type="match status" value="1"/>
</dbReference>
<organism evidence="3">
    <name type="scientific">Streptomyces tabacisoli</name>
    <dbReference type="NCBI Taxonomy" id="3156398"/>
    <lineage>
        <taxon>Bacteria</taxon>
        <taxon>Bacillati</taxon>
        <taxon>Actinomycetota</taxon>
        <taxon>Actinomycetes</taxon>
        <taxon>Kitasatosporales</taxon>
        <taxon>Streptomycetaceae</taxon>
        <taxon>Streptomyces</taxon>
    </lineage>
</organism>
<dbReference type="SMART" id="SM00867">
    <property type="entry name" value="YceI"/>
    <property type="match status" value="1"/>
</dbReference>
<dbReference type="InterPro" id="IPR007372">
    <property type="entry name" value="Lipid/polyisoprenoid-bd_YceI"/>
</dbReference>
<dbReference type="KEGG" id="stac:ABII15_09775"/>
<dbReference type="PANTHER" id="PTHR34406:SF1">
    <property type="entry name" value="PROTEIN YCEI"/>
    <property type="match status" value="1"/>
</dbReference>
<reference evidence="3" key="1">
    <citation type="submission" date="2024-06" db="EMBL/GenBank/DDBJ databases">
        <title>Streptomyces sp. strain HUAS MG91 genome sequences.</title>
        <authorList>
            <person name="Mo P."/>
        </authorList>
    </citation>
    <scope>NUCLEOTIDE SEQUENCE</scope>
    <source>
        <strain evidence="3">HUAS MG91</strain>
    </source>
</reference>
<dbReference type="Gene3D" id="2.40.128.110">
    <property type="entry name" value="Lipid/polyisoprenoid-binding, YceI-like"/>
    <property type="match status" value="1"/>
</dbReference>
<sequence length="200" mass="21242">MADNDSATTDSASVSATSTAALPLVPGDWTLDPLHSAVNFTIRHLGIAKVRGRFTQVEAGLYIGETPADVRVSATVSLASIDTGNADRDAHTRSADLLDVERRPTMTFRSTGVSGSEEDWSLEGELTIGDVTRPLTLDVEFGGVVDVPADGSRHAGFEATGEIRRRDFGLEFGGGLLSDVVKVQLDMQFVAPREPQDQAG</sequence>
<comment type="similarity">
    <text evidence="1">Belongs to the UPF0312 family.</text>
</comment>
<dbReference type="AlphaFoldDB" id="A0AAU8IQQ2"/>
<protein>
    <submittedName>
        <fullName evidence="3">YceI family protein</fullName>
    </submittedName>
</protein>
<name>A0AAU8IQQ2_9ACTN</name>
<evidence type="ECO:0000259" key="2">
    <source>
        <dbReference type="SMART" id="SM00867"/>
    </source>
</evidence>
<proteinExistence type="inferred from homology"/>
<dbReference type="SUPFAM" id="SSF101874">
    <property type="entry name" value="YceI-like"/>
    <property type="match status" value="1"/>
</dbReference>
<dbReference type="PANTHER" id="PTHR34406">
    <property type="entry name" value="PROTEIN YCEI"/>
    <property type="match status" value="1"/>
</dbReference>
<dbReference type="RefSeq" id="WP_353941889.1">
    <property type="nucleotide sequence ID" value="NZ_CP159534.1"/>
</dbReference>
<evidence type="ECO:0000313" key="3">
    <source>
        <dbReference type="EMBL" id="XCJ70240.1"/>
    </source>
</evidence>
<feature type="domain" description="Lipid/polyisoprenoid-binding YceI-like" evidence="2">
    <location>
        <begin position="28"/>
        <end position="190"/>
    </location>
</feature>
<evidence type="ECO:0000256" key="1">
    <source>
        <dbReference type="ARBA" id="ARBA00008812"/>
    </source>
</evidence>
<dbReference type="InterPro" id="IPR036761">
    <property type="entry name" value="TTHA0802/YceI-like_sf"/>
</dbReference>